<feature type="domain" description="NR LBD" evidence="15">
    <location>
        <begin position="182"/>
        <end position="449"/>
    </location>
</feature>
<dbReference type="SMART" id="SM00430">
    <property type="entry name" value="HOLI"/>
    <property type="match status" value="1"/>
</dbReference>
<dbReference type="GO" id="GO:0003700">
    <property type="term" value="F:DNA-binding transcription factor activity"/>
    <property type="evidence" value="ECO:0007669"/>
    <property type="project" value="InterPro"/>
</dbReference>
<dbReference type="PRINTS" id="PR00398">
    <property type="entry name" value="STRDHORMONER"/>
</dbReference>
<feature type="domain" description="Nuclear receptor" evidence="14">
    <location>
        <begin position="9"/>
        <end position="84"/>
    </location>
</feature>
<evidence type="ECO:0000256" key="2">
    <source>
        <dbReference type="ARBA" id="ARBA00005993"/>
    </source>
</evidence>
<keyword evidence="7 12" id="KW-0238">DNA-binding</keyword>
<dbReference type="InterPro" id="IPR035500">
    <property type="entry name" value="NHR-like_dom_sf"/>
</dbReference>
<dbReference type="Pfam" id="PF00105">
    <property type="entry name" value="zf-C4"/>
    <property type="match status" value="1"/>
</dbReference>
<evidence type="ECO:0000313" key="16">
    <source>
        <dbReference type="Proteomes" id="UP000887574"/>
    </source>
</evidence>
<dbReference type="GO" id="GO:0000978">
    <property type="term" value="F:RNA polymerase II cis-regulatory region sequence-specific DNA binding"/>
    <property type="evidence" value="ECO:0007669"/>
    <property type="project" value="InterPro"/>
</dbReference>
<feature type="region of interest" description="Disordered" evidence="13">
    <location>
        <begin position="527"/>
        <end position="549"/>
    </location>
</feature>
<evidence type="ECO:0000256" key="8">
    <source>
        <dbReference type="ARBA" id="ARBA00023163"/>
    </source>
</evidence>
<evidence type="ECO:0000256" key="13">
    <source>
        <dbReference type="SAM" id="MobiDB-lite"/>
    </source>
</evidence>
<dbReference type="InterPro" id="IPR001723">
    <property type="entry name" value="Nuclear_hrmn_rcpt"/>
</dbReference>
<dbReference type="PROSITE" id="PS00031">
    <property type="entry name" value="NUCLEAR_REC_DBD_1"/>
    <property type="match status" value="1"/>
</dbReference>
<sequence>MESNLVGCEGMCMVCGDKSAGKHYGVMACYGCKGFFRRTIRSKQSYTCRFNLKCSIDKDQRNACRFCRFQRCLQVGMEPDAIRPDRDIIGKQKNPRKRKLKRQESSLPSPGTDSNSSQQEDLLLSYLMEVEIKNTAYISANTQSNNGSSSMGASIAIGISSGIAGNGMMSGGLAPFKNLFIKPDPDTSLLMLLENPTCLITTEQTCKTSTHLYSHFLHCHQHLRPLPSNPSTTATLEQFSDAMRKYVILCIDWINSLFFVANANSAEDKLNILKNSFATFCTFEQATRTANLSADQEFLCLCNGAVVPRNGARQFLDTNLLANNIVGRIIDDLVYPLRRLQLSEQERVALTALIILEGDNRSLSRATSDAFYPLKEKIQNSLFQHIRERSSTDQAQSSLNRASSRFANILLLLPSVAKVSSIYYENAQLAKMFGRHSLDPLLAEIFLDSSSPSSQMSSNPSFFDNGHKQRGANPHQFQHHPNYTSTPNNSGLLLSQEDVFFSHSSSSTSSSAMVSPKLCLDAATQTAPANPLEHTSKGTSPLADHHQQSTTTAELNMNNLLAIGLIWMSNDIASNQVNQLDNPLLDFTCLLARRVSMENGAVHQQNSPPIHAIDTEPISPAGPVDVPNVDIEAMAASAAAAALANDYSFYFNNYSNGQQEQRPNNYGTTFGGISVNTSNNDVINYTGETREDAIAAVANSSIQQFCEAAVSASSQLPYHNGHAQQQLYQQFPEGVLGQQHQFSAFKFMN</sequence>
<dbReference type="InterPro" id="IPR000536">
    <property type="entry name" value="Nucl_hrmn_rcpt_lig-bd"/>
</dbReference>
<organism evidence="16 17">
    <name type="scientific">Ditylenchus dipsaci</name>
    <dbReference type="NCBI Taxonomy" id="166011"/>
    <lineage>
        <taxon>Eukaryota</taxon>
        <taxon>Metazoa</taxon>
        <taxon>Ecdysozoa</taxon>
        <taxon>Nematoda</taxon>
        <taxon>Chromadorea</taxon>
        <taxon>Rhabditida</taxon>
        <taxon>Tylenchina</taxon>
        <taxon>Tylenchomorpha</taxon>
        <taxon>Sphaerularioidea</taxon>
        <taxon>Anguinidae</taxon>
        <taxon>Anguininae</taxon>
        <taxon>Ditylenchus</taxon>
    </lineage>
</organism>
<evidence type="ECO:0000313" key="17">
    <source>
        <dbReference type="WBParaSite" id="jg4862"/>
    </source>
</evidence>
<keyword evidence="3 12" id="KW-0479">Metal-binding</keyword>
<keyword evidence="16" id="KW-1185">Reference proteome</keyword>
<protein>
    <submittedName>
        <fullName evidence="17">Uncharacterized protein</fullName>
    </submittedName>
</protein>
<name>A0A915ED40_9BILA</name>
<keyword evidence="10 12" id="KW-0539">Nucleus</keyword>
<comment type="function">
    <text evidence="11">Orphan nuclear receptor.</text>
</comment>
<evidence type="ECO:0000256" key="6">
    <source>
        <dbReference type="ARBA" id="ARBA00023015"/>
    </source>
</evidence>
<evidence type="ECO:0000256" key="12">
    <source>
        <dbReference type="RuleBase" id="RU004334"/>
    </source>
</evidence>
<reference evidence="17" key="1">
    <citation type="submission" date="2022-11" db="UniProtKB">
        <authorList>
            <consortium name="WormBaseParasite"/>
        </authorList>
    </citation>
    <scope>IDENTIFICATION</scope>
</reference>
<evidence type="ECO:0000256" key="11">
    <source>
        <dbReference type="ARBA" id="ARBA00037512"/>
    </source>
</evidence>
<keyword evidence="4 12" id="KW-0863">Zinc-finger</keyword>
<evidence type="ECO:0000256" key="1">
    <source>
        <dbReference type="ARBA" id="ARBA00004123"/>
    </source>
</evidence>
<evidence type="ECO:0000256" key="10">
    <source>
        <dbReference type="ARBA" id="ARBA00023242"/>
    </source>
</evidence>
<evidence type="ECO:0000256" key="5">
    <source>
        <dbReference type="ARBA" id="ARBA00022833"/>
    </source>
</evidence>
<evidence type="ECO:0000256" key="3">
    <source>
        <dbReference type="ARBA" id="ARBA00022723"/>
    </source>
</evidence>
<dbReference type="PROSITE" id="PS51030">
    <property type="entry name" value="NUCLEAR_REC_DBD_2"/>
    <property type="match status" value="1"/>
</dbReference>
<feature type="compositionally biased region" description="Polar residues" evidence="13">
    <location>
        <begin position="105"/>
        <end position="119"/>
    </location>
</feature>
<dbReference type="WBParaSite" id="jg4862">
    <property type="protein sequence ID" value="jg4862"/>
    <property type="gene ID" value="jg4862"/>
</dbReference>
<dbReference type="PRINTS" id="PR00047">
    <property type="entry name" value="STROIDFINGER"/>
</dbReference>
<dbReference type="PANTHER" id="PTHR47519:SF5">
    <property type="entry name" value="NUCLEAR HORMONE RECEPTOR E75"/>
    <property type="match status" value="1"/>
</dbReference>
<dbReference type="InterPro" id="IPR052496">
    <property type="entry name" value="Orphan_Nuclear_Rcpt"/>
</dbReference>
<dbReference type="GO" id="GO:0005634">
    <property type="term" value="C:nucleus"/>
    <property type="evidence" value="ECO:0007669"/>
    <property type="project" value="UniProtKB-SubCell"/>
</dbReference>
<dbReference type="InterPro" id="IPR049636">
    <property type="entry name" value="HNF4-like_DBD"/>
</dbReference>
<evidence type="ECO:0000256" key="7">
    <source>
        <dbReference type="ARBA" id="ARBA00023125"/>
    </source>
</evidence>
<dbReference type="Pfam" id="PF00104">
    <property type="entry name" value="Hormone_recep"/>
    <property type="match status" value="1"/>
</dbReference>
<evidence type="ECO:0000256" key="9">
    <source>
        <dbReference type="ARBA" id="ARBA00023170"/>
    </source>
</evidence>
<comment type="subcellular location">
    <subcellularLocation>
        <location evidence="1 12">Nucleus</location>
    </subcellularLocation>
</comment>
<accession>A0A915ED40</accession>
<dbReference type="Proteomes" id="UP000887574">
    <property type="component" value="Unplaced"/>
</dbReference>
<dbReference type="PANTHER" id="PTHR47519">
    <property type="entry name" value="NUCLEAR HORMONE RECEPTOR FAMILY MEMBER NHR-31-RELATED"/>
    <property type="match status" value="1"/>
</dbReference>
<dbReference type="FunFam" id="3.30.50.10:FF:000030">
    <property type="entry name" value="Nuclear Hormone Receptor family"/>
    <property type="match status" value="1"/>
</dbReference>
<proteinExistence type="inferred from homology"/>
<dbReference type="Gene3D" id="3.30.50.10">
    <property type="entry name" value="Erythroid Transcription Factor GATA-1, subunit A"/>
    <property type="match status" value="1"/>
</dbReference>
<evidence type="ECO:0000259" key="15">
    <source>
        <dbReference type="PROSITE" id="PS51843"/>
    </source>
</evidence>
<evidence type="ECO:0000259" key="14">
    <source>
        <dbReference type="PROSITE" id="PS51030"/>
    </source>
</evidence>
<dbReference type="SUPFAM" id="SSF48508">
    <property type="entry name" value="Nuclear receptor ligand-binding domain"/>
    <property type="match status" value="1"/>
</dbReference>
<dbReference type="Gene3D" id="1.10.565.10">
    <property type="entry name" value="Retinoid X Receptor"/>
    <property type="match status" value="1"/>
</dbReference>
<dbReference type="InterPro" id="IPR013088">
    <property type="entry name" value="Znf_NHR/GATA"/>
</dbReference>
<dbReference type="GO" id="GO:0008270">
    <property type="term" value="F:zinc ion binding"/>
    <property type="evidence" value="ECO:0007669"/>
    <property type="project" value="UniProtKB-KW"/>
</dbReference>
<dbReference type="InterPro" id="IPR001628">
    <property type="entry name" value="Znf_hrmn_rcpt"/>
</dbReference>
<dbReference type="PROSITE" id="PS51843">
    <property type="entry name" value="NR_LBD"/>
    <property type="match status" value="1"/>
</dbReference>
<dbReference type="CDD" id="cd06960">
    <property type="entry name" value="NR_DBD_HNF4A"/>
    <property type="match status" value="1"/>
</dbReference>
<comment type="similarity">
    <text evidence="2 12">Belongs to the nuclear hormone receptor family.</text>
</comment>
<keyword evidence="8 12" id="KW-0804">Transcription</keyword>
<keyword evidence="5 12" id="KW-0862">Zinc</keyword>
<dbReference type="SUPFAM" id="SSF57716">
    <property type="entry name" value="Glucocorticoid receptor-like (DNA-binding domain)"/>
    <property type="match status" value="1"/>
</dbReference>
<keyword evidence="9 12" id="KW-0675">Receptor</keyword>
<feature type="region of interest" description="Disordered" evidence="13">
    <location>
        <begin position="83"/>
        <end position="119"/>
    </location>
</feature>
<evidence type="ECO:0000256" key="4">
    <source>
        <dbReference type="ARBA" id="ARBA00022771"/>
    </source>
</evidence>
<dbReference type="SMART" id="SM00399">
    <property type="entry name" value="ZnF_C4"/>
    <property type="match status" value="1"/>
</dbReference>
<keyword evidence="6 12" id="KW-0805">Transcription regulation</keyword>
<dbReference type="AlphaFoldDB" id="A0A915ED40"/>